<dbReference type="Proteomes" id="UP001604277">
    <property type="component" value="Unassembled WGS sequence"/>
</dbReference>
<accession>A0ABD1WIA8</accession>
<evidence type="ECO:0000313" key="1">
    <source>
        <dbReference type="EMBL" id="KAL2549337.1"/>
    </source>
</evidence>
<keyword evidence="2" id="KW-1185">Reference proteome</keyword>
<dbReference type="PANTHER" id="PTHR33789">
    <property type="entry name" value="LACHRYMATORY-FACTOR SYNTHASE"/>
    <property type="match status" value="1"/>
</dbReference>
<dbReference type="Gene3D" id="3.30.530.20">
    <property type="match status" value="1"/>
</dbReference>
<protein>
    <submittedName>
        <fullName evidence="1">Polyketide cyclase/dehydrase and lipid transport superfamily protein</fullName>
    </submittedName>
</protein>
<dbReference type="InterPro" id="IPR053249">
    <property type="entry name" value="LFS"/>
</dbReference>
<dbReference type="CDD" id="cd07821">
    <property type="entry name" value="PYR_PYL_RCAR_like"/>
    <property type="match status" value="1"/>
</dbReference>
<reference evidence="2" key="1">
    <citation type="submission" date="2024-07" db="EMBL/GenBank/DDBJ databases">
        <title>Two chromosome-level genome assemblies of Korean endemic species Abeliophyllum distichum and Forsythia ovata (Oleaceae).</title>
        <authorList>
            <person name="Jang H."/>
        </authorList>
    </citation>
    <scope>NUCLEOTIDE SEQUENCE [LARGE SCALE GENOMIC DNA]</scope>
</reference>
<sequence length="162" mass="18081">MEQQTKWKATVSTRLENANADQIWPFLKDFFGLHKWFPGLPTCYGIHGSNGEPGCVRYCSGFSLPSVDGAAVSWSTERLIEIDHDERSLSYEIVDCNTGFMSYIASMKIVPAADSGGGGWSMEWWFEVEPVVGWRLEDLVPKYVSGLQLMVKKMEAAVSDSS</sequence>
<dbReference type="InterPro" id="IPR019587">
    <property type="entry name" value="Polyketide_cyclase/dehydratase"/>
</dbReference>
<dbReference type="Pfam" id="PF10604">
    <property type="entry name" value="Polyketide_cyc2"/>
    <property type="match status" value="1"/>
</dbReference>
<dbReference type="EMBL" id="JBFOLJ010000003">
    <property type="protein sequence ID" value="KAL2549337.1"/>
    <property type="molecule type" value="Genomic_DNA"/>
</dbReference>
<evidence type="ECO:0000313" key="2">
    <source>
        <dbReference type="Proteomes" id="UP001604277"/>
    </source>
</evidence>
<dbReference type="SUPFAM" id="SSF55961">
    <property type="entry name" value="Bet v1-like"/>
    <property type="match status" value="1"/>
</dbReference>
<comment type="caution">
    <text evidence="1">The sequence shown here is derived from an EMBL/GenBank/DDBJ whole genome shotgun (WGS) entry which is preliminary data.</text>
</comment>
<dbReference type="AlphaFoldDB" id="A0ABD1WIA8"/>
<name>A0ABD1WIA8_9LAMI</name>
<dbReference type="InterPro" id="IPR023393">
    <property type="entry name" value="START-like_dom_sf"/>
</dbReference>
<proteinExistence type="predicted"/>
<dbReference type="FunFam" id="3.30.530.20:FF:000064">
    <property type="entry name" value="Lachrymatory-factor synthase"/>
    <property type="match status" value="1"/>
</dbReference>
<dbReference type="PANTHER" id="PTHR33789:SF15">
    <property type="entry name" value="LACHRYMATORY-FACTOR SYNTHASE"/>
    <property type="match status" value="1"/>
</dbReference>
<organism evidence="1 2">
    <name type="scientific">Forsythia ovata</name>
    <dbReference type="NCBI Taxonomy" id="205694"/>
    <lineage>
        <taxon>Eukaryota</taxon>
        <taxon>Viridiplantae</taxon>
        <taxon>Streptophyta</taxon>
        <taxon>Embryophyta</taxon>
        <taxon>Tracheophyta</taxon>
        <taxon>Spermatophyta</taxon>
        <taxon>Magnoliopsida</taxon>
        <taxon>eudicotyledons</taxon>
        <taxon>Gunneridae</taxon>
        <taxon>Pentapetalae</taxon>
        <taxon>asterids</taxon>
        <taxon>lamiids</taxon>
        <taxon>Lamiales</taxon>
        <taxon>Oleaceae</taxon>
        <taxon>Forsythieae</taxon>
        <taxon>Forsythia</taxon>
    </lineage>
</organism>
<dbReference type="GO" id="GO:0004864">
    <property type="term" value="F:protein phosphatase inhibitor activity"/>
    <property type="evidence" value="ECO:0007669"/>
    <property type="project" value="UniProtKB-ARBA"/>
</dbReference>
<gene>
    <name evidence="1" type="ORF">Fot_10867</name>
</gene>